<feature type="compositionally biased region" description="Basic and acidic residues" evidence="1">
    <location>
        <begin position="254"/>
        <end position="267"/>
    </location>
</feature>
<dbReference type="Gene3D" id="3.60.10.10">
    <property type="entry name" value="Endonuclease/exonuclease/phosphatase"/>
    <property type="match status" value="1"/>
</dbReference>
<accession>B9S546</accession>
<keyword evidence="3" id="KW-1185">Reference proteome</keyword>
<dbReference type="SUPFAM" id="SSF56219">
    <property type="entry name" value="DNase I-like"/>
    <property type="match status" value="1"/>
</dbReference>
<dbReference type="AlphaFoldDB" id="B9S546"/>
<name>B9S546_RICCO</name>
<reference evidence="3" key="1">
    <citation type="journal article" date="2010" name="Nat. Biotechnol.">
        <title>Draft genome sequence of the oilseed species Ricinus communis.</title>
        <authorList>
            <person name="Chan A.P."/>
            <person name="Crabtree J."/>
            <person name="Zhao Q."/>
            <person name="Lorenzi H."/>
            <person name="Orvis J."/>
            <person name="Puiu D."/>
            <person name="Melake-Berhan A."/>
            <person name="Jones K.M."/>
            <person name="Redman J."/>
            <person name="Chen G."/>
            <person name="Cahoon E.B."/>
            <person name="Gedil M."/>
            <person name="Stanke M."/>
            <person name="Haas B.J."/>
            <person name="Wortman J.R."/>
            <person name="Fraser-Liggett C.M."/>
            <person name="Ravel J."/>
            <person name="Rabinowicz P.D."/>
        </authorList>
    </citation>
    <scope>NUCLEOTIDE SEQUENCE [LARGE SCALE GENOMIC DNA]</scope>
    <source>
        <strain evidence="3">cv. Hale</strain>
    </source>
</reference>
<sequence>MESESSEMSTFNGIDGVPCKGPSLALIDHDVKMEDIKFKTVGRIITERNFIMNMVKESFKSSCGPEVSFTISKEKHNVYIFTFKEEELNTMLREGPWSTVNAHIVLKEWPLDEVVGLPPGQLNVVNAKSIGAIFDGLEDVDKDRLLDFCLAYGKLGDLVRGCKKVKKDLSNHDFSTYKWKLGNWLKATMPYARLRKRQVDLEKGKELAMAIEGLKIRDIQRNGKERRFPTAREKIIITGPCSDTEKSSCSMRQSAKERSCEVSKETSKSQPRTGLSDTSSQEYLFKVDFEQYVKEGWLDKSDDKVTSFSENISEMQSPLETLVLLSAQLLEPLHNQVPLDISCSDRNDVSITSSAEKEEQPRNVSSTQIFLEDSSRGRWKIRVRAGQTSSSRVSIVEIVDVEDISGDVGKSKNEVGPSFAGKAKGRVGLLVGSGYCGKGARQFSSFHTHEMYDDGGYLVATFLYEDPDRRFKNSMWDEIGRLKPQDDGPWLCAGDSNMVSSLTDNVGRIPVCSCLLHQYHDFMDGNLLMEVAFKGPSLTGPNNWVGSEAMAARLDKVLVNPQWKLLFDKALIIYEALIESNHWPLILDLCVQARRYRRVLHFESKWFLNPNCSDLIAKSWEKDDHGKLQACKKALMSWDRKVFRKNLQLEETD</sequence>
<dbReference type="InterPro" id="IPR036691">
    <property type="entry name" value="Endo/exonu/phosph_ase_sf"/>
</dbReference>
<dbReference type="Proteomes" id="UP000008311">
    <property type="component" value="Unassembled WGS sequence"/>
</dbReference>
<dbReference type="PANTHER" id="PTHR33710">
    <property type="entry name" value="BNAC02G09200D PROTEIN"/>
    <property type="match status" value="1"/>
</dbReference>
<feature type="region of interest" description="Disordered" evidence="1">
    <location>
        <begin position="242"/>
        <end position="277"/>
    </location>
</feature>
<dbReference type="PANTHER" id="PTHR33710:SF79">
    <property type="entry name" value="OS06G0205337 PROTEIN"/>
    <property type="match status" value="1"/>
</dbReference>
<evidence type="ECO:0000256" key="1">
    <source>
        <dbReference type="SAM" id="MobiDB-lite"/>
    </source>
</evidence>
<protein>
    <recommendedName>
        <fullName evidence="4">DUF4283 domain-containing protein</fullName>
    </recommendedName>
</protein>
<dbReference type="InParanoid" id="B9S546"/>
<evidence type="ECO:0000313" key="3">
    <source>
        <dbReference type="Proteomes" id="UP000008311"/>
    </source>
</evidence>
<evidence type="ECO:0008006" key="4">
    <source>
        <dbReference type="Google" id="ProtNLM"/>
    </source>
</evidence>
<feature type="compositionally biased region" description="Polar residues" evidence="1">
    <location>
        <begin position="268"/>
        <end position="277"/>
    </location>
</feature>
<dbReference type="EMBL" id="EQ973868">
    <property type="protein sequence ID" value="EEF41266.1"/>
    <property type="molecule type" value="Genomic_DNA"/>
</dbReference>
<organism evidence="2 3">
    <name type="scientific">Ricinus communis</name>
    <name type="common">Castor bean</name>
    <dbReference type="NCBI Taxonomy" id="3988"/>
    <lineage>
        <taxon>Eukaryota</taxon>
        <taxon>Viridiplantae</taxon>
        <taxon>Streptophyta</taxon>
        <taxon>Embryophyta</taxon>
        <taxon>Tracheophyta</taxon>
        <taxon>Spermatophyta</taxon>
        <taxon>Magnoliopsida</taxon>
        <taxon>eudicotyledons</taxon>
        <taxon>Gunneridae</taxon>
        <taxon>Pentapetalae</taxon>
        <taxon>rosids</taxon>
        <taxon>fabids</taxon>
        <taxon>Malpighiales</taxon>
        <taxon>Euphorbiaceae</taxon>
        <taxon>Acalyphoideae</taxon>
        <taxon>Acalypheae</taxon>
        <taxon>Ricinus</taxon>
    </lineage>
</organism>
<dbReference type="eggNOG" id="KOG1075">
    <property type="taxonomic scope" value="Eukaryota"/>
</dbReference>
<proteinExistence type="predicted"/>
<gene>
    <name evidence="2" type="ORF">RCOM_1721270</name>
</gene>
<evidence type="ECO:0000313" key="2">
    <source>
        <dbReference type="EMBL" id="EEF41266.1"/>
    </source>
</evidence>